<protein>
    <submittedName>
        <fullName evidence="1">Uncharacterized protein</fullName>
    </submittedName>
</protein>
<dbReference type="AlphaFoldDB" id="A0A0L0F042"/>
<proteinExistence type="predicted"/>
<name>A0A0L0F042_9EUKA</name>
<dbReference type="RefSeq" id="XP_014143410.1">
    <property type="nucleotide sequence ID" value="XM_014287935.1"/>
</dbReference>
<dbReference type="GeneID" id="25918483"/>
<dbReference type="Proteomes" id="UP000054560">
    <property type="component" value="Unassembled WGS sequence"/>
</dbReference>
<gene>
    <name evidence="1" type="ORF">SARC_17979</name>
</gene>
<evidence type="ECO:0000313" key="2">
    <source>
        <dbReference type="Proteomes" id="UP000054560"/>
    </source>
</evidence>
<keyword evidence="2" id="KW-1185">Reference proteome</keyword>
<accession>A0A0L0F042</accession>
<feature type="non-terminal residue" evidence="1">
    <location>
        <position position="59"/>
    </location>
</feature>
<dbReference type="EMBL" id="KQ254673">
    <property type="protein sequence ID" value="KNC69508.1"/>
    <property type="molecule type" value="Genomic_DNA"/>
</dbReference>
<evidence type="ECO:0000313" key="1">
    <source>
        <dbReference type="EMBL" id="KNC69508.1"/>
    </source>
</evidence>
<reference evidence="1 2" key="1">
    <citation type="submission" date="2011-02" db="EMBL/GenBank/DDBJ databases">
        <title>The Genome Sequence of Sphaeroforma arctica JP610.</title>
        <authorList>
            <consortium name="The Broad Institute Genome Sequencing Platform"/>
            <person name="Russ C."/>
            <person name="Cuomo C."/>
            <person name="Young S.K."/>
            <person name="Zeng Q."/>
            <person name="Gargeya S."/>
            <person name="Alvarado L."/>
            <person name="Berlin A."/>
            <person name="Chapman S.B."/>
            <person name="Chen Z."/>
            <person name="Freedman E."/>
            <person name="Gellesch M."/>
            <person name="Goldberg J."/>
            <person name="Griggs A."/>
            <person name="Gujja S."/>
            <person name="Heilman E."/>
            <person name="Heiman D."/>
            <person name="Howarth C."/>
            <person name="Mehta T."/>
            <person name="Neiman D."/>
            <person name="Pearson M."/>
            <person name="Roberts A."/>
            <person name="Saif S."/>
            <person name="Shea T."/>
            <person name="Shenoy N."/>
            <person name="Sisk P."/>
            <person name="Stolte C."/>
            <person name="Sykes S."/>
            <person name="White J."/>
            <person name="Yandava C."/>
            <person name="Burger G."/>
            <person name="Gray M.W."/>
            <person name="Holland P.W.H."/>
            <person name="King N."/>
            <person name="Lang F.B.F."/>
            <person name="Roger A.J."/>
            <person name="Ruiz-Trillo I."/>
            <person name="Haas B."/>
            <person name="Nusbaum C."/>
            <person name="Birren B."/>
        </authorList>
    </citation>
    <scope>NUCLEOTIDE SEQUENCE [LARGE SCALE GENOMIC DNA]</scope>
    <source>
        <strain evidence="1 2">JP610</strain>
    </source>
</reference>
<sequence length="59" mass="6938">MTDEELAKRTTTLVDDCNKLSGHIIRENGKISRDEMRIKVLREILGTEKQYTVDLRYLK</sequence>
<organism evidence="1 2">
    <name type="scientific">Sphaeroforma arctica JP610</name>
    <dbReference type="NCBI Taxonomy" id="667725"/>
    <lineage>
        <taxon>Eukaryota</taxon>
        <taxon>Ichthyosporea</taxon>
        <taxon>Ichthyophonida</taxon>
        <taxon>Sphaeroforma</taxon>
    </lineage>
</organism>